<evidence type="ECO:0000256" key="13">
    <source>
        <dbReference type="SAM" id="Phobius"/>
    </source>
</evidence>
<sequence length="1713" mass="191315">MATIPLLLFFFFILINSIPFPSFSCPLHHKQALLNSKSNFNTIFNLTIFNLNQSDYYYPFNSWSPNSDCCSWDLVVCSETGNVTQLHFYDIMPLSDNPASVFFDIFTPLFHIQSLEQLDISLNRLVGEIPGDGFENLTQLVHLNMAENNFNGSIPYQIFGLTNLRYLYMSYNSFGGNLGPELGKLQNLESLDLTNNSLTGNIPEEIGNLKDLEYVNFSDNFFSGGIPCSIANMKDLEYVDFSRNSFSKEIPTCIGRMPNITTLFLNSNQLTGPIPSSIQNLSRLEFLSLQDNNLTGEIPTSIFNITTLRDFSVGGKGSKLIWNNKAKLISKSSLRSLSMPSGGISGQIPEWISSNTALGYLDLSGNKLEGPFPNWLAEMDLNTIILFDNRLTGSIPQHLFGAENIGNATGMTYLMLSENNFSGQIPMSMSNMDNLILLDLSINKFSGHNFPDLINASSLIYLDLSNNEFSGKIPTTFSTTIEFIYLGGNEFSGHLPWNLTKFASLQHLDLHDNNITGYFQDVLPQSPYLRVLVLRNNFFEGFIPTTISNFSNLQILDLSGNNLSGSIPLEITNLTSMIEAPVHMSTSGFLYITFAYNGGNQMYFDIEDLVVNWKNNFHGLSSHSLDMYSLLDLSNNKISGEIPASLGNLKSLEVLNISNNNISGHIPMSFGNLKGMESLDLSHNKISGSIPKSLEKLDGLGVLDVSNNRLTRKIPSGGHMSTLNEFKYFANNSGLCGMQINIPCPEDITPPSKGRDDEDDENLSWIFWVGTWIGFPIGFFSSILIMGYFLHFLLLFKTRHVNSKVFLPIILGFPQDPYAPRVKVGYTFEKNVNLRKCEDDSQSHIFGYGGRDHGGLTRFIEEMVEHGQDETNWDGKVPVMARLSETVYEIFENSTIGLGANHSKPQPWPTFHYFCSSSSYSLIPFQSHPSLVLFIINKHFSPSNPTSTPSSISLMISIHSRHRVPILIVAPGNVKTGTVTELNLRHIMLSYDNPVPVPFDIFTPLFHMRSLEYLDISHNHLVGEVPGDGFGNLTQLVDLYMEGNKFNGSIPYQIFGLTNLRYLEMGNNSFEGNLGPELGKLQNLESLDLSNNSLTGNIPEEIGNLKDLEYVDFSNNFFSGGIPDSIGNMKDLDYVDFSMNSFSMEIPTGIGRLPNITTLALNNNQSDTVIDTKLEQVRIPFSPRQQSKRRNPNWDIQHHNVNSFFHRWKGSKLIWNNKAKIISKRSGLHSLSMPSCGISGQIPEWISSNTALGYLDLSGNKLEGPFPNWLAEMVELDTIILSDNKLTGSIPHRLFESPFLTVLRLSRNNFSWELPENIGNATRMTYLMLSGNNFSGQIPMSMSNMVHLILLDLSINKFSGHNFPDLSNVALLIYLDLSNNEFSGKIPTTLSTTIEFLYLGGNKFSGHLPQNLTKLVNLQHLDLHDNNITGYFQDVLPQSPYLQVLVLRNNSFEGFIPTTISNFSNLQILDLSRNNLTGSIPLEMANLTSMIEAPVHMSTYGSIVDYASGYGPLSEMRFDIEDLIVNWKSNFQDLSSHSLDMYSLLDLSNNKISGEIPASLGNLKSLKVLNISNNNISGHIPMSFGSLKGIESLDLSHNKISGSIPKSLEKLDELGILDVSNNRLTGKIPMGGHMSTMNGLKYFANNSGLCGMQINITCPKDIPPPSEGRDDEDDENLSWIFWMGTWIGFPIGFFSSILIMGYFLNFLLLFKLW</sequence>
<evidence type="ECO:0000313" key="16">
    <source>
        <dbReference type="EMBL" id="KAJ9555961.1"/>
    </source>
</evidence>
<keyword evidence="11" id="KW-0675">Receptor</keyword>
<keyword evidence="6 13" id="KW-0812">Transmembrane</keyword>
<evidence type="ECO:0000256" key="10">
    <source>
        <dbReference type="ARBA" id="ARBA00023136"/>
    </source>
</evidence>
<dbReference type="InterPro" id="IPR003591">
    <property type="entry name" value="Leu-rich_rpt_typical-subtyp"/>
</dbReference>
<dbReference type="GO" id="GO:0051707">
    <property type="term" value="P:response to other organism"/>
    <property type="evidence" value="ECO:0007669"/>
    <property type="project" value="UniProtKB-ARBA"/>
</dbReference>
<evidence type="ECO:0000256" key="2">
    <source>
        <dbReference type="ARBA" id="ARBA00004479"/>
    </source>
</evidence>
<keyword evidence="12" id="KW-0325">Glycoprotein</keyword>
<dbReference type="PROSITE" id="PS51450">
    <property type="entry name" value="LRR"/>
    <property type="match status" value="2"/>
</dbReference>
<dbReference type="Pfam" id="PF13855">
    <property type="entry name" value="LRR_8"/>
    <property type="match status" value="4"/>
</dbReference>
<dbReference type="InterPro" id="IPR055414">
    <property type="entry name" value="LRR_R13L4/SHOC2-like"/>
</dbReference>
<keyword evidence="17" id="KW-1185">Reference proteome</keyword>
<dbReference type="Pfam" id="PF00560">
    <property type="entry name" value="LRR_1"/>
    <property type="match status" value="7"/>
</dbReference>
<accession>A0AA38TL28</accession>
<keyword evidence="8" id="KW-0677">Repeat</keyword>
<evidence type="ECO:0000256" key="12">
    <source>
        <dbReference type="ARBA" id="ARBA00023180"/>
    </source>
</evidence>
<evidence type="ECO:0000259" key="15">
    <source>
        <dbReference type="Pfam" id="PF23598"/>
    </source>
</evidence>
<keyword evidence="9 13" id="KW-1133">Transmembrane helix</keyword>
<evidence type="ECO:0000313" key="17">
    <source>
        <dbReference type="Proteomes" id="UP001172457"/>
    </source>
</evidence>
<feature type="signal peptide" evidence="14">
    <location>
        <begin position="1"/>
        <end position="17"/>
    </location>
</feature>
<evidence type="ECO:0000256" key="4">
    <source>
        <dbReference type="ARBA" id="ARBA00022475"/>
    </source>
</evidence>
<dbReference type="FunFam" id="3.80.10.10:FF:000095">
    <property type="entry name" value="LRR receptor-like serine/threonine-protein kinase GSO1"/>
    <property type="match status" value="5"/>
</dbReference>
<dbReference type="InterPro" id="IPR001611">
    <property type="entry name" value="Leu-rich_rpt"/>
</dbReference>
<comment type="similarity">
    <text evidence="3">Belongs to the RLP family.</text>
</comment>
<dbReference type="PANTHER" id="PTHR27000:SF803">
    <property type="entry name" value="RECEPTOR-LIKE PROTEIN 45"/>
    <property type="match status" value="1"/>
</dbReference>
<evidence type="ECO:0000256" key="7">
    <source>
        <dbReference type="ARBA" id="ARBA00022729"/>
    </source>
</evidence>
<gene>
    <name evidence="16" type="ORF">OSB04_010575</name>
</gene>
<evidence type="ECO:0000256" key="14">
    <source>
        <dbReference type="SAM" id="SignalP"/>
    </source>
</evidence>
<dbReference type="SUPFAM" id="SSF52047">
    <property type="entry name" value="RNI-like"/>
    <property type="match status" value="2"/>
</dbReference>
<comment type="caution">
    <text evidence="16">The sequence shown here is derived from an EMBL/GenBank/DDBJ whole genome shotgun (WGS) entry which is preliminary data.</text>
</comment>
<feature type="domain" description="Disease resistance R13L4/SHOC-2-like LRR" evidence="15">
    <location>
        <begin position="1055"/>
        <end position="1285"/>
    </location>
</feature>
<feature type="chain" id="PRO_5041391188" description="Disease resistance R13L4/SHOC-2-like LRR domain-containing protein" evidence="14">
    <location>
        <begin position="18"/>
        <end position="1713"/>
    </location>
</feature>
<dbReference type="SMART" id="SM00369">
    <property type="entry name" value="LRR_TYP"/>
    <property type="match status" value="19"/>
</dbReference>
<dbReference type="SMART" id="SM00365">
    <property type="entry name" value="LRR_SD22"/>
    <property type="match status" value="8"/>
</dbReference>
<proteinExistence type="inferred from homology"/>
<evidence type="ECO:0000256" key="9">
    <source>
        <dbReference type="ARBA" id="ARBA00022989"/>
    </source>
</evidence>
<name>A0AA38TL28_9ASTR</name>
<keyword evidence="10 13" id="KW-0472">Membrane</keyword>
<feature type="domain" description="Disease resistance R13L4/SHOC-2-like LRR" evidence="15">
    <location>
        <begin position="158"/>
        <end position="367"/>
    </location>
</feature>
<evidence type="ECO:0000256" key="3">
    <source>
        <dbReference type="ARBA" id="ARBA00009592"/>
    </source>
</evidence>
<dbReference type="GO" id="GO:0005886">
    <property type="term" value="C:plasma membrane"/>
    <property type="evidence" value="ECO:0007669"/>
    <property type="project" value="UniProtKB-SubCell"/>
</dbReference>
<reference evidence="16" key="1">
    <citation type="submission" date="2023-03" db="EMBL/GenBank/DDBJ databases">
        <title>Chromosome-scale reference genome and RAD-based genetic map of yellow starthistle (Centaurea solstitialis) reveal putative structural variation and QTLs associated with invader traits.</title>
        <authorList>
            <person name="Reatini B."/>
            <person name="Cang F.A."/>
            <person name="Jiang Q."/>
            <person name="Mckibben M.T.W."/>
            <person name="Barker M.S."/>
            <person name="Rieseberg L.H."/>
            <person name="Dlugosch K.M."/>
        </authorList>
    </citation>
    <scope>NUCLEOTIDE SEQUENCE</scope>
    <source>
        <strain evidence="16">CAN-66</strain>
        <tissue evidence="16">Leaf</tissue>
    </source>
</reference>
<dbReference type="Pfam" id="PF23598">
    <property type="entry name" value="LRR_14"/>
    <property type="match status" value="2"/>
</dbReference>
<dbReference type="PRINTS" id="PR00019">
    <property type="entry name" value="LEURICHRPT"/>
</dbReference>
<organism evidence="16 17">
    <name type="scientific">Centaurea solstitialis</name>
    <name type="common">yellow star-thistle</name>
    <dbReference type="NCBI Taxonomy" id="347529"/>
    <lineage>
        <taxon>Eukaryota</taxon>
        <taxon>Viridiplantae</taxon>
        <taxon>Streptophyta</taxon>
        <taxon>Embryophyta</taxon>
        <taxon>Tracheophyta</taxon>
        <taxon>Spermatophyta</taxon>
        <taxon>Magnoliopsida</taxon>
        <taxon>eudicotyledons</taxon>
        <taxon>Gunneridae</taxon>
        <taxon>Pentapetalae</taxon>
        <taxon>asterids</taxon>
        <taxon>campanulids</taxon>
        <taxon>Asterales</taxon>
        <taxon>Asteraceae</taxon>
        <taxon>Carduoideae</taxon>
        <taxon>Cardueae</taxon>
        <taxon>Centaureinae</taxon>
        <taxon>Centaurea</taxon>
    </lineage>
</organism>
<protein>
    <recommendedName>
        <fullName evidence="15">Disease resistance R13L4/SHOC-2-like LRR domain-containing protein</fullName>
    </recommendedName>
</protein>
<keyword evidence="7 14" id="KW-0732">Signal</keyword>
<dbReference type="GO" id="GO:0006952">
    <property type="term" value="P:defense response"/>
    <property type="evidence" value="ECO:0007669"/>
    <property type="project" value="UniProtKB-ARBA"/>
</dbReference>
<evidence type="ECO:0000256" key="6">
    <source>
        <dbReference type="ARBA" id="ARBA00022692"/>
    </source>
</evidence>
<dbReference type="InterPro" id="IPR032675">
    <property type="entry name" value="LRR_dom_sf"/>
</dbReference>
<dbReference type="SUPFAM" id="SSF52058">
    <property type="entry name" value="L domain-like"/>
    <property type="match status" value="2"/>
</dbReference>
<keyword evidence="4" id="KW-1003">Cell membrane</keyword>
<evidence type="ECO:0000256" key="11">
    <source>
        <dbReference type="ARBA" id="ARBA00023170"/>
    </source>
</evidence>
<keyword evidence="5" id="KW-0433">Leucine-rich repeat</keyword>
<dbReference type="Gene3D" id="3.80.10.10">
    <property type="entry name" value="Ribonuclease Inhibitor"/>
    <property type="match status" value="7"/>
</dbReference>
<evidence type="ECO:0000256" key="8">
    <source>
        <dbReference type="ARBA" id="ARBA00022737"/>
    </source>
</evidence>
<dbReference type="PANTHER" id="PTHR27000">
    <property type="entry name" value="LEUCINE-RICH REPEAT RECEPTOR-LIKE PROTEIN KINASE FAMILY PROTEIN-RELATED"/>
    <property type="match status" value="1"/>
</dbReference>
<dbReference type="FunFam" id="3.80.10.10:FF:000111">
    <property type="entry name" value="LRR receptor-like serine/threonine-protein kinase ERECTA"/>
    <property type="match status" value="1"/>
</dbReference>
<evidence type="ECO:0000256" key="1">
    <source>
        <dbReference type="ARBA" id="ARBA00004162"/>
    </source>
</evidence>
<dbReference type="EMBL" id="JARYMX010000003">
    <property type="protein sequence ID" value="KAJ9555961.1"/>
    <property type="molecule type" value="Genomic_DNA"/>
</dbReference>
<evidence type="ECO:0000256" key="5">
    <source>
        <dbReference type="ARBA" id="ARBA00022614"/>
    </source>
</evidence>
<dbReference type="Proteomes" id="UP001172457">
    <property type="component" value="Chromosome 3"/>
</dbReference>
<comment type="subcellular location">
    <subcellularLocation>
        <location evidence="1">Cell membrane</location>
        <topology evidence="1">Single-pass membrane protein</topology>
    </subcellularLocation>
    <subcellularLocation>
        <location evidence="2">Membrane</location>
        <topology evidence="2">Single-pass type I membrane protein</topology>
    </subcellularLocation>
</comment>
<feature type="transmembrane region" description="Helical" evidence="13">
    <location>
        <begin position="1679"/>
        <end position="1704"/>
    </location>
</feature>